<evidence type="ECO:0000313" key="2">
    <source>
        <dbReference type="EMBL" id="EAZ89042.1"/>
    </source>
</evidence>
<name>A3IWU0_9CHRO</name>
<proteinExistence type="predicted"/>
<reference evidence="2 3" key="1">
    <citation type="submission" date="2007-03" db="EMBL/GenBank/DDBJ databases">
        <authorList>
            <person name="Stal L."/>
            <person name="Ferriera S."/>
            <person name="Johnson J."/>
            <person name="Kravitz S."/>
            <person name="Beeson K."/>
            <person name="Sutton G."/>
            <person name="Rogers Y.-H."/>
            <person name="Friedman R."/>
            <person name="Frazier M."/>
            <person name="Venter J.C."/>
        </authorList>
    </citation>
    <scope>NUCLEOTIDE SEQUENCE [LARGE SCALE GENOMIC DNA]</scope>
    <source>
        <strain evidence="2 3">CCY0110</strain>
    </source>
</reference>
<dbReference type="AlphaFoldDB" id="A3IWU0"/>
<sequence>MTLKPLNLSEKLQRKQKQRWLKPLYWLGGGMIAVCLILSALQWGVPWHWQLFFHWLVRGEDINSIPVNLHSEIREFCQQSQSNGQVDGYKGSPEIAYGLGKFKCRRSSRLDQWEISDQYGFAKVEEAAAGTQMAEILVALVGTDYFYEIKGTIPTHRQK</sequence>
<dbReference type="eggNOG" id="ENOG503491Q">
    <property type="taxonomic scope" value="Bacteria"/>
</dbReference>
<protein>
    <submittedName>
        <fullName evidence="2">Uncharacterized protein</fullName>
    </submittedName>
</protein>
<keyword evidence="1" id="KW-0812">Transmembrane</keyword>
<dbReference type="EMBL" id="AAXW01000056">
    <property type="protein sequence ID" value="EAZ89042.1"/>
    <property type="molecule type" value="Genomic_DNA"/>
</dbReference>
<evidence type="ECO:0000256" key="1">
    <source>
        <dbReference type="SAM" id="Phobius"/>
    </source>
</evidence>
<accession>A3IWU0</accession>
<dbReference type="RefSeq" id="WP_008277846.1">
    <property type="nucleotide sequence ID" value="NZ_AAXW01000056.1"/>
</dbReference>
<keyword evidence="1" id="KW-0472">Membrane</keyword>
<organism evidence="2 3">
    <name type="scientific">Crocosphaera chwakensis CCY0110</name>
    <dbReference type="NCBI Taxonomy" id="391612"/>
    <lineage>
        <taxon>Bacteria</taxon>
        <taxon>Bacillati</taxon>
        <taxon>Cyanobacteriota</taxon>
        <taxon>Cyanophyceae</taxon>
        <taxon>Oscillatoriophycideae</taxon>
        <taxon>Chroococcales</taxon>
        <taxon>Aphanothecaceae</taxon>
        <taxon>Crocosphaera</taxon>
        <taxon>Crocosphaera chwakensis</taxon>
    </lineage>
</organism>
<feature type="transmembrane region" description="Helical" evidence="1">
    <location>
        <begin position="24"/>
        <end position="45"/>
    </location>
</feature>
<dbReference type="Proteomes" id="UP000003781">
    <property type="component" value="Unassembled WGS sequence"/>
</dbReference>
<comment type="caution">
    <text evidence="2">The sequence shown here is derived from an EMBL/GenBank/DDBJ whole genome shotgun (WGS) entry which is preliminary data.</text>
</comment>
<keyword evidence="1" id="KW-1133">Transmembrane helix</keyword>
<keyword evidence="3" id="KW-1185">Reference proteome</keyword>
<gene>
    <name evidence="2" type="ORF">CY0110_01325</name>
</gene>
<evidence type="ECO:0000313" key="3">
    <source>
        <dbReference type="Proteomes" id="UP000003781"/>
    </source>
</evidence>